<protein>
    <submittedName>
        <fullName evidence="2">Uncharacterized protein</fullName>
    </submittedName>
</protein>
<name>A0A915PDF2_9BILA</name>
<proteinExistence type="predicted"/>
<sequence>MSISLSGEALEIVSGLLIYIKHFQAIHFFQRFLPDSPRIAHTQCYISSELESVHEIGSTEARAIADFKTASALQAILSEQQRNLLEFSGCGIFVRTVPTSKRSEQATALATYQISWKKCGDKKLDRLYACINYSHLQPACRSVLDRFSSSAGYF</sequence>
<evidence type="ECO:0000313" key="2">
    <source>
        <dbReference type="WBParaSite" id="sdigi.contig117.g4675.t1"/>
    </source>
</evidence>
<dbReference type="WBParaSite" id="sdigi.contig117.g4675.t1">
    <property type="protein sequence ID" value="sdigi.contig117.g4675.t1"/>
    <property type="gene ID" value="sdigi.contig117.g4675"/>
</dbReference>
<keyword evidence="1" id="KW-1185">Reference proteome</keyword>
<accession>A0A915PDF2</accession>
<dbReference type="AlphaFoldDB" id="A0A915PDF2"/>
<reference evidence="2" key="1">
    <citation type="submission" date="2022-11" db="UniProtKB">
        <authorList>
            <consortium name="WormBaseParasite"/>
        </authorList>
    </citation>
    <scope>IDENTIFICATION</scope>
</reference>
<dbReference type="Proteomes" id="UP000887581">
    <property type="component" value="Unplaced"/>
</dbReference>
<organism evidence="1 2">
    <name type="scientific">Setaria digitata</name>
    <dbReference type="NCBI Taxonomy" id="48799"/>
    <lineage>
        <taxon>Eukaryota</taxon>
        <taxon>Metazoa</taxon>
        <taxon>Ecdysozoa</taxon>
        <taxon>Nematoda</taxon>
        <taxon>Chromadorea</taxon>
        <taxon>Rhabditida</taxon>
        <taxon>Spirurina</taxon>
        <taxon>Spiruromorpha</taxon>
        <taxon>Filarioidea</taxon>
        <taxon>Setariidae</taxon>
        <taxon>Setaria</taxon>
    </lineage>
</organism>
<evidence type="ECO:0000313" key="1">
    <source>
        <dbReference type="Proteomes" id="UP000887581"/>
    </source>
</evidence>